<dbReference type="Pfam" id="PF01797">
    <property type="entry name" value="Y1_Tnp"/>
    <property type="match status" value="1"/>
</dbReference>
<dbReference type="GO" id="GO:0006313">
    <property type="term" value="P:DNA transposition"/>
    <property type="evidence" value="ECO:0007669"/>
    <property type="project" value="InterPro"/>
</dbReference>
<dbReference type="GO" id="GO:0004803">
    <property type="term" value="F:transposase activity"/>
    <property type="evidence" value="ECO:0007669"/>
    <property type="project" value="InterPro"/>
</dbReference>
<reference evidence="2" key="1">
    <citation type="submission" date="2018-06" db="EMBL/GenBank/DDBJ databases">
        <authorList>
            <person name="Zhirakovskaya E."/>
        </authorList>
    </citation>
    <scope>NUCLEOTIDE SEQUENCE</scope>
</reference>
<dbReference type="Gene3D" id="3.30.70.1290">
    <property type="entry name" value="Transposase IS200-like"/>
    <property type="match status" value="1"/>
</dbReference>
<dbReference type="InterPro" id="IPR002686">
    <property type="entry name" value="Transposase_17"/>
</dbReference>
<dbReference type="InterPro" id="IPR036515">
    <property type="entry name" value="Transposase_17_sf"/>
</dbReference>
<dbReference type="EMBL" id="UOFL01000030">
    <property type="protein sequence ID" value="VAW71800.1"/>
    <property type="molecule type" value="Genomic_DNA"/>
</dbReference>
<feature type="domain" description="Transposase IS200-like" evidence="1">
    <location>
        <begin position="57"/>
        <end position="164"/>
    </location>
</feature>
<evidence type="ECO:0000259" key="1">
    <source>
        <dbReference type="Pfam" id="PF01797"/>
    </source>
</evidence>
<dbReference type="AlphaFoldDB" id="A0A3B0Y4N4"/>
<gene>
    <name evidence="2" type="ORF">MNBD_GAMMA12-2128</name>
</gene>
<organism evidence="2">
    <name type="scientific">hydrothermal vent metagenome</name>
    <dbReference type="NCBI Taxonomy" id="652676"/>
    <lineage>
        <taxon>unclassified sequences</taxon>
        <taxon>metagenomes</taxon>
        <taxon>ecological metagenomes</taxon>
    </lineage>
</organism>
<dbReference type="GO" id="GO:0003677">
    <property type="term" value="F:DNA binding"/>
    <property type="evidence" value="ECO:0007669"/>
    <property type="project" value="InterPro"/>
</dbReference>
<protein>
    <recommendedName>
        <fullName evidence="1">Transposase IS200-like domain-containing protein</fullName>
    </recommendedName>
</protein>
<name>A0A3B0Y4N4_9ZZZZ</name>
<proteinExistence type="predicted"/>
<sequence length="166" mass="19431">MKYSHIIWTSYLTWLPHEKRGKWDSLIKLYSSLSEKFEVKFSKSLCNIYNNEIQNNRVVFSASDIKNLKDSILELSRNDRISGDLDILAIDINSTEVQILVKGEFEEIKQKISRLKSRSATELSFTYKDKINESAKHTWSKGIWVSEFNEHEDVFKISSYISNHCT</sequence>
<evidence type="ECO:0000313" key="2">
    <source>
        <dbReference type="EMBL" id="VAW71800.1"/>
    </source>
</evidence>
<accession>A0A3B0Y4N4</accession>